<proteinExistence type="predicted"/>
<feature type="non-terminal residue" evidence="2">
    <location>
        <position position="66"/>
    </location>
</feature>
<comment type="caution">
    <text evidence="2">The sequence shown here is derived from an EMBL/GenBank/DDBJ whole genome shotgun (WGS) entry which is preliminary data.</text>
</comment>
<gene>
    <name evidence="2" type="ORF">S01H1_27044</name>
</gene>
<feature type="compositionally biased region" description="Acidic residues" evidence="1">
    <location>
        <begin position="24"/>
        <end position="34"/>
    </location>
</feature>
<feature type="compositionally biased region" description="Polar residues" evidence="1">
    <location>
        <begin position="43"/>
        <end position="54"/>
    </location>
</feature>
<organism evidence="2">
    <name type="scientific">marine sediment metagenome</name>
    <dbReference type="NCBI Taxonomy" id="412755"/>
    <lineage>
        <taxon>unclassified sequences</taxon>
        <taxon>metagenomes</taxon>
        <taxon>ecological metagenomes</taxon>
    </lineage>
</organism>
<dbReference type="AlphaFoldDB" id="X0TGE1"/>
<reference evidence="2" key="1">
    <citation type="journal article" date="2014" name="Front. Microbiol.">
        <title>High frequency of phylogenetically diverse reductive dehalogenase-homologous genes in deep subseafloor sedimentary metagenomes.</title>
        <authorList>
            <person name="Kawai M."/>
            <person name="Futagami T."/>
            <person name="Toyoda A."/>
            <person name="Takaki Y."/>
            <person name="Nishi S."/>
            <person name="Hori S."/>
            <person name="Arai W."/>
            <person name="Tsubouchi T."/>
            <person name="Morono Y."/>
            <person name="Uchiyama I."/>
            <person name="Ito T."/>
            <person name="Fujiyama A."/>
            <person name="Inagaki F."/>
            <person name="Takami H."/>
        </authorList>
    </citation>
    <scope>NUCLEOTIDE SEQUENCE</scope>
    <source>
        <strain evidence="2">Expedition CK06-06</strain>
    </source>
</reference>
<feature type="region of interest" description="Disordered" evidence="1">
    <location>
        <begin position="1"/>
        <end position="66"/>
    </location>
</feature>
<accession>X0TGE1</accession>
<protein>
    <submittedName>
        <fullName evidence="2">Uncharacterized protein</fullName>
    </submittedName>
</protein>
<dbReference type="EMBL" id="BARS01016429">
    <property type="protein sequence ID" value="GAF87202.1"/>
    <property type="molecule type" value="Genomic_DNA"/>
</dbReference>
<evidence type="ECO:0000313" key="2">
    <source>
        <dbReference type="EMBL" id="GAF87202.1"/>
    </source>
</evidence>
<sequence length="66" mass="7595">MDTEARQPYQLLAAEDREHIMSESEPETESEQEPVSDHEQEPLSDSVNHTSRTPYEQFLMDSSAEV</sequence>
<name>X0TGE1_9ZZZZ</name>
<evidence type="ECO:0000256" key="1">
    <source>
        <dbReference type="SAM" id="MobiDB-lite"/>
    </source>
</evidence>